<dbReference type="RefSeq" id="WP_269310849.1">
    <property type="nucleotide sequence ID" value="NZ_CP114052.1"/>
</dbReference>
<evidence type="ECO:0000256" key="7">
    <source>
        <dbReference type="ARBA" id="ARBA00022603"/>
    </source>
</evidence>
<evidence type="ECO:0000256" key="6">
    <source>
        <dbReference type="ARBA" id="ARBA00022552"/>
    </source>
</evidence>
<protein>
    <recommendedName>
        <fullName evidence="4 12">Ribosomal RNA small subunit methyltransferase E</fullName>
        <ecNumber evidence="3 12">2.1.1.193</ecNumber>
    </recommendedName>
</protein>
<dbReference type="CDD" id="cd18084">
    <property type="entry name" value="RsmE-like"/>
    <property type="match status" value="1"/>
</dbReference>
<keyword evidence="5 12" id="KW-0963">Cytoplasm</keyword>
<evidence type="ECO:0000256" key="1">
    <source>
        <dbReference type="ARBA" id="ARBA00004496"/>
    </source>
</evidence>
<dbReference type="Gene3D" id="3.40.1280.10">
    <property type="match status" value="1"/>
</dbReference>
<feature type="domain" description="Ribosomal RNA small subunit methyltransferase E PUA-like" evidence="14">
    <location>
        <begin position="20"/>
        <end position="67"/>
    </location>
</feature>
<evidence type="ECO:0000256" key="5">
    <source>
        <dbReference type="ARBA" id="ARBA00022490"/>
    </source>
</evidence>
<proteinExistence type="inferred from homology"/>
<dbReference type="Pfam" id="PF04452">
    <property type="entry name" value="Methyltrans_RNA"/>
    <property type="match status" value="1"/>
</dbReference>
<dbReference type="EMBL" id="CP114052">
    <property type="protein sequence ID" value="WAW14188.1"/>
    <property type="molecule type" value="Genomic_DNA"/>
</dbReference>
<comment type="function">
    <text evidence="10 12">Specifically methylates the N3 position of the uracil ring of uridine 1498 (m3U1498) in 16S rRNA. Acts on the fully assembled 30S ribosomal subunit.</text>
</comment>
<dbReference type="PANTHER" id="PTHR30027:SF3">
    <property type="entry name" value="16S RRNA (URACIL(1498)-N(3))-METHYLTRANSFERASE"/>
    <property type="match status" value="1"/>
</dbReference>
<comment type="subcellular location">
    <subcellularLocation>
        <location evidence="1 12">Cytoplasm</location>
    </subcellularLocation>
</comment>
<dbReference type="Pfam" id="PF20260">
    <property type="entry name" value="PUA_4"/>
    <property type="match status" value="1"/>
</dbReference>
<dbReference type="InterPro" id="IPR006700">
    <property type="entry name" value="RsmE"/>
</dbReference>
<dbReference type="NCBIfam" id="NF008692">
    <property type="entry name" value="PRK11713.1-5"/>
    <property type="match status" value="1"/>
</dbReference>
<dbReference type="InterPro" id="IPR015947">
    <property type="entry name" value="PUA-like_sf"/>
</dbReference>
<dbReference type="EC" id="2.1.1.193" evidence="3 12"/>
<dbReference type="InterPro" id="IPR029026">
    <property type="entry name" value="tRNA_m1G_MTases_N"/>
</dbReference>
<reference evidence="15" key="1">
    <citation type="submission" date="2022-12" db="EMBL/GenBank/DDBJ databases">
        <title>Peptostreptococcus.</title>
        <authorList>
            <person name="Lee S.H."/>
        </authorList>
    </citation>
    <scope>NUCLEOTIDE SEQUENCE</scope>
    <source>
        <strain evidence="15">CBA3647</strain>
    </source>
</reference>
<dbReference type="InterPro" id="IPR046886">
    <property type="entry name" value="RsmE_MTase_dom"/>
</dbReference>
<comment type="similarity">
    <text evidence="2 12">Belongs to the RNA methyltransferase RsmE family.</text>
</comment>
<feature type="domain" description="Ribosomal RNA small subunit methyltransferase E methyltransferase" evidence="13">
    <location>
        <begin position="75"/>
        <end position="246"/>
    </location>
</feature>
<evidence type="ECO:0000256" key="4">
    <source>
        <dbReference type="ARBA" id="ARBA00013673"/>
    </source>
</evidence>
<keyword evidence="9 12" id="KW-0949">S-adenosyl-L-methionine</keyword>
<dbReference type="InterPro" id="IPR046887">
    <property type="entry name" value="RsmE_PUA-like"/>
</dbReference>
<evidence type="ECO:0000256" key="8">
    <source>
        <dbReference type="ARBA" id="ARBA00022679"/>
    </source>
</evidence>
<keyword evidence="7 12" id="KW-0489">Methyltransferase</keyword>
<dbReference type="SUPFAM" id="SSF75217">
    <property type="entry name" value="alpha/beta knot"/>
    <property type="match status" value="1"/>
</dbReference>
<sequence>MDRFFVKEENIDIENKKMFIEGEDVKHISKVLRYSIGDKLEICDGKNKEYICSIADISKNIIELQIEEKVGINRESNIQVVIYQGLPKSQKMEYILQKLTESGVYEIVLVDTKRSIVNLDDKKMDKKFERWERIVYEAAKQCKRGIVPKIRGILTFDQAIEDMKNNDFNISPYEEEKSMGIKKILKSDECRQSMNKEKAKIGIFIGPEGGFECQENEKIKKSGAKSVAMGPRIFRTETACVIATAITLYELGDIGGN</sequence>
<dbReference type="PIRSF" id="PIRSF015601">
    <property type="entry name" value="MTase_slr0722"/>
    <property type="match status" value="1"/>
</dbReference>
<keyword evidence="8 12" id="KW-0808">Transferase</keyword>
<dbReference type="PANTHER" id="PTHR30027">
    <property type="entry name" value="RIBOSOMAL RNA SMALL SUBUNIT METHYLTRANSFERASE E"/>
    <property type="match status" value="1"/>
</dbReference>
<evidence type="ECO:0000256" key="9">
    <source>
        <dbReference type="ARBA" id="ARBA00022691"/>
    </source>
</evidence>
<dbReference type="GO" id="GO:0032259">
    <property type="term" value="P:methylation"/>
    <property type="evidence" value="ECO:0007669"/>
    <property type="project" value="UniProtKB-KW"/>
</dbReference>
<keyword evidence="6 12" id="KW-0698">rRNA processing</keyword>
<dbReference type="GO" id="GO:0008168">
    <property type="term" value="F:methyltransferase activity"/>
    <property type="evidence" value="ECO:0007669"/>
    <property type="project" value="UniProtKB-KW"/>
</dbReference>
<name>A0ABY7JLF7_9FIRM</name>
<evidence type="ECO:0000313" key="15">
    <source>
        <dbReference type="EMBL" id="WAW14188.1"/>
    </source>
</evidence>
<dbReference type="NCBIfam" id="TIGR00046">
    <property type="entry name" value="RsmE family RNA methyltransferase"/>
    <property type="match status" value="1"/>
</dbReference>
<keyword evidence="16" id="KW-1185">Reference proteome</keyword>
<dbReference type="InterPro" id="IPR029028">
    <property type="entry name" value="Alpha/beta_knot_MTases"/>
</dbReference>
<comment type="catalytic activity">
    <reaction evidence="11 12">
        <text>uridine(1498) in 16S rRNA + S-adenosyl-L-methionine = N(3)-methyluridine(1498) in 16S rRNA + S-adenosyl-L-homocysteine + H(+)</text>
        <dbReference type="Rhea" id="RHEA:42920"/>
        <dbReference type="Rhea" id="RHEA-COMP:10283"/>
        <dbReference type="Rhea" id="RHEA-COMP:10284"/>
        <dbReference type="ChEBI" id="CHEBI:15378"/>
        <dbReference type="ChEBI" id="CHEBI:57856"/>
        <dbReference type="ChEBI" id="CHEBI:59789"/>
        <dbReference type="ChEBI" id="CHEBI:65315"/>
        <dbReference type="ChEBI" id="CHEBI:74502"/>
        <dbReference type="EC" id="2.1.1.193"/>
    </reaction>
</comment>
<evidence type="ECO:0000256" key="12">
    <source>
        <dbReference type="PIRNR" id="PIRNR015601"/>
    </source>
</evidence>
<evidence type="ECO:0000256" key="3">
    <source>
        <dbReference type="ARBA" id="ARBA00012328"/>
    </source>
</evidence>
<organism evidence="15 16">
    <name type="scientific">Peptostreptococcus equinus</name>
    <dbReference type="NCBI Taxonomy" id="3003601"/>
    <lineage>
        <taxon>Bacteria</taxon>
        <taxon>Bacillati</taxon>
        <taxon>Bacillota</taxon>
        <taxon>Clostridia</taxon>
        <taxon>Peptostreptococcales</taxon>
        <taxon>Peptostreptococcaceae</taxon>
        <taxon>Peptostreptococcus</taxon>
    </lineage>
</organism>
<evidence type="ECO:0000256" key="2">
    <source>
        <dbReference type="ARBA" id="ARBA00005528"/>
    </source>
</evidence>
<evidence type="ECO:0000313" key="16">
    <source>
        <dbReference type="Proteomes" id="UP001164187"/>
    </source>
</evidence>
<evidence type="ECO:0000259" key="13">
    <source>
        <dbReference type="Pfam" id="PF04452"/>
    </source>
</evidence>
<evidence type="ECO:0000259" key="14">
    <source>
        <dbReference type="Pfam" id="PF20260"/>
    </source>
</evidence>
<gene>
    <name evidence="15" type="ORF">O0R46_06145</name>
</gene>
<dbReference type="Gene3D" id="2.40.240.20">
    <property type="entry name" value="Hypothetical PUA domain-like, domain 1"/>
    <property type="match status" value="1"/>
</dbReference>
<evidence type="ECO:0000256" key="11">
    <source>
        <dbReference type="ARBA" id="ARBA00047944"/>
    </source>
</evidence>
<dbReference type="Proteomes" id="UP001164187">
    <property type="component" value="Chromosome"/>
</dbReference>
<dbReference type="SUPFAM" id="SSF88697">
    <property type="entry name" value="PUA domain-like"/>
    <property type="match status" value="1"/>
</dbReference>
<evidence type="ECO:0000256" key="10">
    <source>
        <dbReference type="ARBA" id="ARBA00025699"/>
    </source>
</evidence>
<accession>A0ABY7JLF7</accession>